<dbReference type="InterPro" id="IPR045263">
    <property type="entry name" value="GLUT"/>
</dbReference>
<dbReference type="PROSITE" id="PS50850">
    <property type="entry name" value="MFS"/>
    <property type="match status" value="1"/>
</dbReference>
<reference evidence="8" key="1">
    <citation type="journal article" date="2020" name="Ecol. Evol.">
        <title>Genome structure and content of the rice root-knot nematode (Meloidogyne graminicola).</title>
        <authorList>
            <person name="Phan N.T."/>
            <person name="Danchin E.G.J."/>
            <person name="Klopp C."/>
            <person name="Perfus-Barbeoch L."/>
            <person name="Kozlowski D.K."/>
            <person name="Koutsovoulos G.D."/>
            <person name="Lopez-Roques C."/>
            <person name="Bouchez O."/>
            <person name="Zahm M."/>
            <person name="Besnard G."/>
            <person name="Bellafiore S."/>
        </authorList>
    </citation>
    <scope>NUCLEOTIDE SEQUENCE</scope>
    <source>
        <strain evidence="8">VN-18</strain>
    </source>
</reference>
<evidence type="ECO:0000259" key="7">
    <source>
        <dbReference type="PROSITE" id="PS50850"/>
    </source>
</evidence>
<organism evidence="8 9">
    <name type="scientific">Meloidogyne graminicola</name>
    <dbReference type="NCBI Taxonomy" id="189291"/>
    <lineage>
        <taxon>Eukaryota</taxon>
        <taxon>Metazoa</taxon>
        <taxon>Ecdysozoa</taxon>
        <taxon>Nematoda</taxon>
        <taxon>Chromadorea</taxon>
        <taxon>Rhabditida</taxon>
        <taxon>Tylenchina</taxon>
        <taxon>Tylenchomorpha</taxon>
        <taxon>Tylenchoidea</taxon>
        <taxon>Meloidogynidae</taxon>
        <taxon>Meloidogyninae</taxon>
        <taxon>Meloidogyne</taxon>
    </lineage>
</organism>
<dbReference type="InterPro" id="IPR020846">
    <property type="entry name" value="MFS_dom"/>
</dbReference>
<feature type="chain" id="PRO_5035861534" evidence="6">
    <location>
        <begin position="21"/>
        <end position="408"/>
    </location>
</feature>
<feature type="domain" description="Major facilitator superfamily (MFS) profile" evidence="7">
    <location>
        <begin position="9"/>
        <end position="408"/>
    </location>
</feature>
<feature type="transmembrane region" description="Helical" evidence="5">
    <location>
        <begin position="332"/>
        <end position="355"/>
    </location>
</feature>
<evidence type="ECO:0000256" key="1">
    <source>
        <dbReference type="ARBA" id="ARBA00004141"/>
    </source>
</evidence>
<feature type="transmembrane region" description="Helical" evidence="5">
    <location>
        <begin position="117"/>
        <end position="137"/>
    </location>
</feature>
<feature type="transmembrane region" description="Helical" evidence="5">
    <location>
        <begin position="361"/>
        <end position="384"/>
    </location>
</feature>
<dbReference type="PANTHER" id="PTHR23503:SF123">
    <property type="entry name" value="MAJOR FACILITATOR SUPERFAMILY (MFS) PROFILE DOMAIN-CONTAINING PROTEIN"/>
    <property type="match status" value="1"/>
</dbReference>
<evidence type="ECO:0000256" key="5">
    <source>
        <dbReference type="SAM" id="Phobius"/>
    </source>
</evidence>
<feature type="transmembrane region" description="Helical" evidence="5">
    <location>
        <begin position="304"/>
        <end position="325"/>
    </location>
</feature>
<dbReference type="Gene3D" id="1.20.1250.20">
    <property type="entry name" value="MFS general substrate transporter like domains"/>
    <property type="match status" value="1"/>
</dbReference>
<dbReference type="InterPro" id="IPR005828">
    <property type="entry name" value="MFS_sugar_transport-like"/>
</dbReference>
<dbReference type="GO" id="GO:0015149">
    <property type="term" value="F:hexose transmembrane transporter activity"/>
    <property type="evidence" value="ECO:0007669"/>
    <property type="project" value="TreeGrafter"/>
</dbReference>
<feature type="transmembrane region" description="Helical" evidence="5">
    <location>
        <begin position="265"/>
        <end position="284"/>
    </location>
</feature>
<evidence type="ECO:0000256" key="6">
    <source>
        <dbReference type="SAM" id="SignalP"/>
    </source>
</evidence>
<protein>
    <submittedName>
        <fullName evidence="8">MFS domain-containing protein</fullName>
    </submittedName>
</protein>
<feature type="transmembrane region" description="Helical" evidence="5">
    <location>
        <begin position="149"/>
        <end position="168"/>
    </location>
</feature>
<accession>A0A8S9ZVW7</accession>
<evidence type="ECO:0000256" key="2">
    <source>
        <dbReference type="ARBA" id="ARBA00022692"/>
    </source>
</evidence>
<evidence type="ECO:0000256" key="3">
    <source>
        <dbReference type="ARBA" id="ARBA00022989"/>
    </source>
</evidence>
<keyword evidence="3 5" id="KW-1133">Transmembrane helix</keyword>
<keyword evidence="9" id="KW-1185">Reference proteome</keyword>
<sequence length="408" mass="45598">MKNSRLLFVVLFHTIFSAFGDIQSSIINYMAVPLRTFFERSLKQTYGIEPNSEIFELFYSIIASSFYGGVFLVGIIMAICMEKFGRKGTAVYLRSCLGILSSLAMITAKWLDRPELFLIGHFLSGMVQTLKTVLFIYMAECSPSECRGWTTTAIGSGGGLILLIFSPLCMPNVLGNENNWWLIPAICLLLAMCHLFLAGFYLPESPKHLFIGENNYLEAQISINFYYGKNAEIEQIFDEFNSEELVVHRKSVVLSDFWISQRLRWATAITMLVAFVPAFSFAALKGQYLESMLIQFGLNQSTAMISIIVIAALCTPFSILAPILIESKGRRPLFLTIILLSSIELALVALSQYLFNKFGSSWIVAGIALIGCSIGQTSINLGMLNMNPMLISELFPYQSRSKATQVYN</sequence>
<dbReference type="AlphaFoldDB" id="A0A8S9ZVW7"/>
<dbReference type="SUPFAM" id="SSF103473">
    <property type="entry name" value="MFS general substrate transporter"/>
    <property type="match status" value="1"/>
</dbReference>
<feature type="transmembrane region" description="Helical" evidence="5">
    <location>
        <begin position="180"/>
        <end position="202"/>
    </location>
</feature>
<gene>
    <name evidence="8" type="ORF">Mgra_00002764</name>
</gene>
<evidence type="ECO:0000313" key="9">
    <source>
        <dbReference type="Proteomes" id="UP000605970"/>
    </source>
</evidence>
<dbReference type="GO" id="GO:0016020">
    <property type="term" value="C:membrane"/>
    <property type="evidence" value="ECO:0007669"/>
    <property type="project" value="UniProtKB-SubCell"/>
</dbReference>
<keyword evidence="2 5" id="KW-0812">Transmembrane</keyword>
<feature type="signal peptide" evidence="6">
    <location>
        <begin position="1"/>
        <end position="20"/>
    </location>
</feature>
<proteinExistence type="predicted"/>
<evidence type="ECO:0000313" key="8">
    <source>
        <dbReference type="EMBL" id="KAF7637790.1"/>
    </source>
</evidence>
<feature type="transmembrane region" description="Helical" evidence="5">
    <location>
        <begin position="57"/>
        <end position="79"/>
    </location>
</feature>
<dbReference type="InterPro" id="IPR036259">
    <property type="entry name" value="MFS_trans_sf"/>
</dbReference>
<name>A0A8S9ZVW7_9BILA</name>
<keyword evidence="6" id="KW-0732">Signal</keyword>
<dbReference type="Proteomes" id="UP000605970">
    <property type="component" value="Unassembled WGS sequence"/>
</dbReference>
<dbReference type="PANTHER" id="PTHR23503">
    <property type="entry name" value="SOLUTE CARRIER FAMILY 2"/>
    <property type="match status" value="1"/>
</dbReference>
<comment type="caution">
    <text evidence="8">The sequence shown here is derived from an EMBL/GenBank/DDBJ whole genome shotgun (WGS) entry which is preliminary data.</text>
</comment>
<dbReference type="EMBL" id="JABEBT010000017">
    <property type="protein sequence ID" value="KAF7637790.1"/>
    <property type="molecule type" value="Genomic_DNA"/>
</dbReference>
<dbReference type="Pfam" id="PF00083">
    <property type="entry name" value="Sugar_tr"/>
    <property type="match status" value="1"/>
</dbReference>
<comment type="subcellular location">
    <subcellularLocation>
        <location evidence="1">Membrane</location>
        <topology evidence="1">Multi-pass membrane protein</topology>
    </subcellularLocation>
</comment>
<feature type="transmembrane region" description="Helical" evidence="5">
    <location>
        <begin position="91"/>
        <end position="111"/>
    </location>
</feature>
<dbReference type="OrthoDB" id="4142200at2759"/>
<evidence type="ECO:0000256" key="4">
    <source>
        <dbReference type="ARBA" id="ARBA00023136"/>
    </source>
</evidence>
<keyword evidence="4 5" id="KW-0472">Membrane</keyword>